<evidence type="ECO:0000313" key="3">
    <source>
        <dbReference type="Proteomes" id="UP000315400"/>
    </source>
</evidence>
<sequence length="144" mass="15822">MEIEAMWMSSKRMWVVIAAQGILLLAAVVTVLVIWRQASGEHRELQAAAEAAQRGLREAEATARGAVRALAVHQRQAMDWMTPLATRALARPGTAEAFAMLEAAEAGKGTFNVLRANLLIARGIPECAEIDIAAIDRWYDRLVW</sequence>
<keyword evidence="1" id="KW-1133">Transmembrane helix</keyword>
<organism evidence="2 3">
    <name type="scientific">Spiribacter salinus</name>
    <dbReference type="NCBI Taxonomy" id="1335746"/>
    <lineage>
        <taxon>Bacteria</taxon>
        <taxon>Pseudomonadati</taxon>
        <taxon>Pseudomonadota</taxon>
        <taxon>Gammaproteobacteria</taxon>
        <taxon>Chromatiales</taxon>
        <taxon>Ectothiorhodospiraceae</taxon>
        <taxon>Spiribacter</taxon>
    </lineage>
</organism>
<dbReference type="EMBL" id="VIFK01000346">
    <property type="protein sequence ID" value="TQE96495.1"/>
    <property type="molecule type" value="Genomic_DNA"/>
</dbReference>
<evidence type="ECO:0000313" key="2">
    <source>
        <dbReference type="EMBL" id="TQE96495.1"/>
    </source>
</evidence>
<dbReference type="AlphaFoldDB" id="A0A540VI91"/>
<feature type="transmembrane region" description="Helical" evidence="1">
    <location>
        <begin position="12"/>
        <end position="35"/>
    </location>
</feature>
<comment type="caution">
    <text evidence="2">The sequence shown here is derived from an EMBL/GenBank/DDBJ whole genome shotgun (WGS) entry which is preliminary data.</text>
</comment>
<evidence type="ECO:0000256" key="1">
    <source>
        <dbReference type="SAM" id="Phobius"/>
    </source>
</evidence>
<dbReference type="Proteomes" id="UP000315400">
    <property type="component" value="Unassembled WGS sequence"/>
</dbReference>
<reference evidence="2 3" key="1">
    <citation type="submission" date="2019-06" db="EMBL/GenBank/DDBJ databases">
        <title>Metagenome assembled Genome of Spiribacter salinus SL48-SHIP from the microbial mat of Salt Lake 48 (Novosibirsk region, Russia).</title>
        <authorList>
            <person name="Shipova A."/>
            <person name="Rozanov A.S."/>
            <person name="Bryanskaya A.V."/>
            <person name="Peltek S.E."/>
        </authorList>
    </citation>
    <scope>NUCLEOTIDE SEQUENCE [LARGE SCALE GENOMIC DNA]</scope>
    <source>
        <strain evidence="2">SL48-SHIP-2</strain>
    </source>
</reference>
<gene>
    <name evidence="2" type="ORF">FKY71_16660</name>
</gene>
<name>A0A540VI91_9GAMM</name>
<keyword evidence="1" id="KW-0812">Transmembrane</keyword>
<proteinExistence type="predicted"/>
<keyword evidence="1" id="KW-0472">Membrane</keyword>
<protein>
    <submittedName>
        <fullName evidence="2">Uncharacterized protein</fullName>
    </submittedName>
</protein>
<accession>A0A540VI91</accession>